<dbReference type="PROSITE" id="PS50294">
    <property type="entry name" value="WD_REPEATS_REGION"/>
    <property type="match status" value="5"/>
</dbReference>
<feature type="repeat" description="WD" evidence="3">
    <location>
        <begin position="878"/>
        <end position="914"/>
    </location>
</feature>
<dbReference type="Pfam" id="PF24883">
    <property type="entry name" value="NPHP3_N"/>
    <property type="match status" value="1"/>
</dbReference>
<dbReference type="Gene3D" id="2.130.10.10">
    <property type="entry name" value="YVTN repeat-like/Quinoprotein amine dehydrogenase"/>
    <property type="match status" value="3"/>
</dbReference>
<dbReference type="InterPro" id="IPR056884">
    <property type="entry name" value="NPHP3-like_N"/>
</dbReference>
<protein>
    <recommendedName>
        <fullName evidence="4">NACHT domain-containing protein</fullName>
    </recommendedName>
</protein>
<dbReference type="SUPFAM" id="SSF52540">
    <property type="entry name" value="P-loop containing nucleoside triphosphate hydrolases"/>
    <property type="match status" value="1"/>
</dbReference>
<dbReference type="SUPFAM" id="SSF50978">
    <property type="entry name" value="WD40 repeat-like"/>
    <property type="match status" value="1"/>
</dbReference>
<dbReference type="PROSITE" id="PS50082">
    <property type="entry name" value="WD_REPEATS_2"/>
    <property type="match status" value="5"/>
</dbReference>
<evidence type="ECO:0000256" key="3">
    <source>
        <dbReference type="PROSITE-ProRule" id="PRU00221"/>
    </source>
</evidence>
<dbReference type="InterPro" id="IPR015943">
    <property type="entry name" value="WD40/YVTN_repeat-like_dom_sf"/>
</dbReference>
<name>A0A8H3C1T2_9AGAM</name>
<dbReference type="CDD" id="cd00200">
    <property type="entry name" value="WD40"/>
    <property type="match status" value="1"/>
</dbReference>
<feature type="repeat" description="WD" evidence="3">
    <location>
        <begin position="835"/>
        <end position="867"/>
    </location>
</feature>
<keyword evidence="1 3" id="KW-0853">WD repeat</keyword>
<dbReference type="EMBL" id="CAJMXA010001830">
    <property type="protein sequence ID" value="CAE6470916.1"/>
    <property type="molecule type" value="Genomic_DNA"/>
</dbReference>
<feature type="domain" description="NACHT" evidence="4">
    <location>
        <begin position="158"/>
        <end position="305"/>
    </location>
</feature>
<dbReference type="Gene3D" id="3.40.50.300">
    <property type="entry name" value="P-loop containing nucleotide triphosphate hydrolases"/>
    <property type="match status" value="1"/>
</dbReference>
<dbReference type="InterPro" id="IPR027417">
    <property type="entry name" value="P-loop_NTPase"/>
</dbReference>
<evidence type="ECO:0000313" key="6">
    <source>
        <dbReference type="Proteomes" id="UP000663853"/>
    </source>
</evidence>
<dbReference type="InterPro" id="IPR001680">
    <property type="entry name" value="WD40_rpt"/>
</dbReference>
<dbReference type="InterPro" id="IPR020472">
    <property type="entry name" value="WD40_PAC1"/>
</dbReference>
<evidence type="ECO:0000313" key="5">
    <source>
        <dbReference type="EMBL" id="CAE6470916.1"/>
    </source>
</evidence>
<feature type="repeat" description="WD" evidence="3">
    <location>
        <begin position="925"/>
        <end position="966"/>
    </location>
</feature>
<dbReference type="InterPro" id="IPR019775">
    <property type="entry name" value="WD40_repeat_CS"/>
</dbReference>
<dbReference type="PROSITE" id="PS50837">
    <property type="entry name" value="NACHT"/>
    <property type="match status" value="1"/>
</dbReference>
<sequence length="1096" mass="120110">MAIKPTRAQHPEYKHFSAQIWALNKVLQQHFKDPASDHVSDSAINLALSIKYQAGILDSGKGCGSESSSLASNSNEERAGARFGPIIYLFRQLQIEMKMSIEYISNGSSIDIRLEQLSPSKIAYYDSACPGRQLCANGTGVRTLSELTDWATSDDAANVCWMTGSSGAGKTAIAAAFSHRLEEEKRLAATFFCSRTSFECRQVNHIIPTIAYQLAHYSMLFRHALCKVLDKDPAVGSEHIASQFEWLLKKPLVEVNGAMPKNLVIILDALDECEDQVEAEQLLSLLIKESGVLSIRIFITTRPGAIIYRQVTGQAIVSSTRLHLHQLEKSSVQADIELYLKDNLSDTGLTNGQIEHLTHRSGTLFVYAVTLVRSIRHFLRSASLQSFLQPILSPTPTSQMEPANIDELYKAVLTLVMEGSEEQMTTHNLQLVLMVVLCARDPIGIDTIAGLTGLGYSETILRMVYSLGPLLDRSEKTGLVSTIHPSFSDFIFDEARSGAFFCDPFEYNRCITQKCFQIMKKQLRFNICDLDSSSGPDALVKNLTSRVQVAISPLLSYSCRYWGYHLHSSPWSADIQAALNEFLCFHLLFWMEVMNLKRLMGMAPDVLLKTQQWFKKVISPSDLEHPLEDAHKFVQRFATTPVSQSTPHIYISALLFWPHSNFVSKCYRERIHSLAQMGESGGDIVAVSTWQLDSEAGSIAYSSNGTRAAFGCNNGVVEVRDIYDSTLFTELIGGYPVAAPIMLQSHSNSSGRADTVCSVAFSSDGKHIAAGSSNYTIQLCTIGEDKGPIQLLEGHSDWVLSLAFSPGGDLVASGSKDCNVLVWSAHSGRLMCGPLEGHCGAVSSLIFSPGGRRIASGSWDSTIRVWDPHDGTLIAGPFAGHAHQINTISFSPNGAYLVSASSDGAIGIWDSRNGLAMIGIGVGTFQGHTDSVYSVVFSSDSNYIVSGSKDQTVRIWDASNGDLVNSFYALTEAIVSLAVSPGGRHVVSCSDDRSIQLWRFSDAKLANSRAGKTTHRAVHLANQTDKPVAMHWNLRSDGWIVAKDASLLLWVPPRIRSSLSMPGSDHICTLIGCAGTIEVKLSGLPRWDWRDCYKAD</sequence>
<dbReference type="PROSITE" id="PS00678">
    <property type="entry name" value="WD_REPEATS_1"/>
    <property type="match status" value="2"/>
</dbReference>
<feature type="repeat" description="WD" evidence="3">
    <location>
        <begin position="792"/>
        <end position="833"/>
    </location>
</feature>
<feature type="repeat" description="WD" evidence="3">
    <location>
        <begin position="967"/>
        <end position="1008"/>
    </location>
</feature>
<evidence type="ECO:0000256" key="1">
    <source>
        <dbReference type="ARBA" id="ARBA00022574"/>
    </source>
</evidence>
<gene>
    <name evidence="5" type="ORF">RDB_LOCUS74631</name>
</gene>
<evidence type="ECO:0000259" key="4">
    <source>
        <dbReference type="PROSITE" id="PS50837"/>
    </source>
</evidence>
<dbReference type="SMART" id="SM00320">
    <property type="entry name" value="WD40"/>
    <property type="match status" value="7"/>
</dbReference>
<proteinExistence type="predicted"/>
<dbReference type="Proteomes" id="UP000663853">
    <property type="component" value="Unassembled WGS sequence"/>
</dbReference>
<dbReference type="InterPro" id="IPR036322">
    <property type="entry name" value="WD40_repeat_dom_sf"/>
</dbReference>
<dbReference type="InterPro" id="IPR007111">
    <property type="entry name" value="NACHT_NTPase"/>
</dbReference>
<dbReference type="Pfam" id="PF00400">
    <property type="entry name" value="WD40"/>
    <property type="match status" value="6"/>
</dbReference>
<organism evidence="5 6">
    <name type="scientific">Rhizoctonia solani</name>
    <dbReference type="NCBI Taxonomy" id="456999"/>
    <lineage>
        <taxon>Eukaryota</taxon>
        <taxon>Fungi</taxon>
        <taxon>Dikarya</taxon>
        <taxon>Basidiomycota</taxon>
        <taxon>Agaricomycotina</taxon>
        <taxon>Agaricomycetes</taxon>
        <taxon>Cantharellales</taxon>
        <taxon>Ceratobasidiaceae</taxon>
        <taxon>Rhizoctonia</taxon>
    </lineage>
</organism>
<keyword evidence="2" id="KW-0677">Repeat</keyword>
<dbReference type="PANTHER" id="PTHR22847">
    <property type="entry name" value="WD40 REPEAT PROTEIN"/>
    <property type="match status" value="1"/>
</dbReference>
<dbReference type="PRINTS" id="PR00320">
    <property type="entry name" value="GPROTEINBRPT"/>
</dbReference>
<dbReference type="PANTHER" id="PTHR22847:SF637">
    <property type="entry name" value="WD REPEAT DOMAIN 5B"/>
    <property type="match status" value="1"/>
</dbReference>
<dbReference type="GO" id="GO:1990234">
    <property type="term" value="C:transferase complex"/>
    <property type="evidence" value="ECO:0007669"/>
    <property type="project" value="UniProtKB-ARBA"/>
</dbReference>
<evidence type="ECO:0000256" key="2">
    <source>
        <dbReference type="ARBA" id="ARBA00022737"/>
    </source>
</evidence>
<comment type="caution">
    <text evidence="5">The sequence shown here is derived from an EMBL/GenBank/DDBJ whole genome shotgun (WGS) entry which is preliminary data.</text>
</comment>
<reference evidence="5" key="1">
    <citation type="submission" date="2021-01" db="EMBL/GenBank/DDBJ databases">
        <authorList>
            <person name="Kaushik A."/>
        </authorList>
    </citation>
    <scope>NUCLEOTIDE SEQUENCE</scope>
    <source>
        <strain evidence="5">AG6-10EEA</strain>
    </source>
</reference>
<accession>A0A8H3C1T2</accession>
<dbReference type="AlphaFoldDB" id="A0A8H3C1T2"/>